<proteinExistence type="inferred from homology"/>
<dbReference type="RefSeq" id="WP_196397292.1">
    <property type="nucleotide sequence ID" value="NZ_JADNYM010000016.1"/>
</dbReference>
<reference evidence="9 10" key="1">
    <citation type="submission" date="2020-11" db="EMBL/GenBank/DDBJ databases">
        <title>Arthrobacter antarcticus sp. nov., isolated from Antarctic Soil.</title>
        <authorList>
            <person name="Li J."/>
        </authorList>
    </citation>
    <scope>NUCLEOTIDE SEQUENCE [LARGE SCALE GENOMIC DNA]</scope>
    <source>
        <strain evidence="9 10">Z1-20</strain>
    </source>
</reference>
<evidence type="ECO:0000256" key="2">
    <source>
        <dbReference type="ARBA" id="ARBA00022448"/>
    </source>
</evidence>
<dbReference type="SUPFAM" id="SSF161098">
    <property type="entry name" value="MetI-like"/>
    <property type="match status" value="1"/>
</dbReference>
<protein>
    <submittedName>
        <fullName evidence="9">Amino acid ABC transporter permease</fullName>
    </submittedName>
</protein>
<dbReference type="Pfam" id="PF00528">
    <property type="entry name" value="BPD_transp_1"/>
    <property type="match status" value="1"/>
</dbReference>
<comment type="subcellular location">
    <subcellularLocation>
        <location evidence="1 7">Cell membrane</location>
        <topology evidence="1 7">Multi-pass membrane protein</topology>
    </subcellularLocation>
</comment>
<keyword evidence="5 7" id="KW-1133">Transmembrane helix</keyword>
<keyword evidence="6 7" id="KW-0472">Membrane</keyword>
<dbReference type="NCBIfam" id="TIGR01726">
    <property type="entry name" value="HEQRo_perm_3TM"/>
    <property type="match status" value="1"/>
</dbReference>
<sequence length="292" mass="31314">MTSILFDAPGPRARSRNVVLSVVTALVVLAIIGFIILRFTESGQFTAAKWKIFTFPLVQQTIVSSIGVTLQAFAAAAVGSLLFGVILAFGRLSDHRWISLPCYWVTELLRAVPVLIMMMILYYGLPPLGVHGITPFTAVVVALIAYNGSVLAEVFRAGIESLPKGQKEAGFAIGLSKGKVQRLILLPQAVRAMLPVIIAQLVVILKDTALGFIITFNEILFQANYFGTQAQYGSPVLPALMVAGATYIVLCLLLSGIAKWLEWRLRRGPKSLKTATPINLDMGAGAGLSAGS</sequence>
<evidence type="ECO:0000313" key="9">
    <source>
        <dbReference type="EMBL" id="MBG0740359.1"/>
    </source>
</evidence>
<evidence type="ECO:0000256" key="7">
    <source>
        <dbReference type="RuleBase" id="RU363032"/>
    </source>
</evidence>
<dbReference type="InterPro" id="IPR010065">
    <property type="entry name" value="AA_ABC_transptr_permease_3TM"/>
</dbReference>
<dbReference type="InterPro" id="IPR035906">
    <property type="entry name" value="MetI-like_sf"/>
</dbReference>
<evidence type="ECO:0000256" key="3">
    <source>
        <dbReference type="ARBA" id="ARBA00022475"/>
    </source>
</evidence>
<keyword evidence="4 7" id="KW-0812">Transmembrane</keyword>
<dbReference type="EMBL" id="JADNYM010000016">
    <property type="protein sequence ID" value="MBG0740359.1"/>
    <property type="molecule type" value="Genomic_DNA"/>
</dbReference>
<evidence type="ECO:0000256" key="4">
    <source>
        <dbReference type="ARBA" id="ARBA00022692"/>
    </source>
</evidence>
<evidence type="ECO:0000256" key="6">
    <source>
        <dbReference type="ARBA" id="ARBA00023136"/>
    </source>
</evidence>
<keyword evidence="3" id="KW-1003">Cell membrane</keyword>
<feature type="transmembrane region" description="Helical" evidence="7">
    <location>
        <begin position="57"/>
        <end position="90"/>
    </location>
</feature>
<dbReference type="Gene3D" id="1.10.3720.10">
    <property type="entry name" value="MetI-like"/>
    <property type="match status" value="1"/>
</dbReference>
<organism evidence="9 10">
    <name type="scientific">Arthrobacter terrae</name>
    <dbReference type="NCBI Taxonomy" id="2935737"/>
    <lineage>
        <taxon>Bacteria</taxon>
        <taxon>Bacillati</taxon>
        <taxon>Actinomycetota</taxon>
        <taxon>Actinomycetes</taxon>
        <taxon>Micrococcales</taxon>
        <taxon>Micrococcaceae</taxon>
        <taxon>Arthrobacter</taxon>
    </lineage>
</organism>
<keyword evidence="2 7" id="KW-0813">Transport</keyword>
<dbReference type="CDD" id="cd06261">
    <property type="entry name" value="TM_PBP2"/>
    <property type="match status" value="1"/>
</dbReference>
<name>A0A931CS08_9MICC</name>
<dbReference type="PANTHER" id="PTHR30614">
    <property type="entry name" value="MEMBRANE COMPONENT OF AMINO ACID ABC TRANSPORTER"/>
    <property type="match status" value="1"/>
</dbReference>
<evidence type="ECO:0000313" key="10">
    <source>
        <dbReference type="Proteomes" id="UP000655366"/>
    </source>
</evidence>
<gene>
    <name evidence="9" type="ORF">IV500_13310</name>
</gene>
<dbReference type="InterPro" id="IPR043429">
    <property type="entry name" value="ArtM/GltK/GlnP/TcyL/YhdX-like"/>
</dbReference>
<dbReference type="PANTHER" id="PTHR30614:SF21">
    <property type="entry name" value="AMINO ACID ABC TRANSPORTER PERMEASE"/>
    <property type="match status" value="1"/>
</dbReference>
<dbReference type="InterPro" id="IPR000515">
    <property type="entry name" value="MetI-like"/>
</dbReference>
<dbReference type="GO" id="GO:0006865">
    <property type="term" value="P:amino acid transport"/>
    <property type="evidence" value="ECO:0007669"/>
    <property type="project" value="TreeGrafter"/>
</dbReference>
<dbReference type="GO" id="GO:0043190">
    <property type="term" value="C:ATP-binding cassette (ABC) transporter complex"/>
    <property type="evidence" value="ECO:0007669"/>
    <property type="project" value="InterPro"/>
</dbReference>
<dbReference type="Proteomes" id="UP000655366">
    <property type="component" value="Unassembled WGS sequence"/>
</dbReference>
<dbReference type="PROSITE" id="PS50928">
    <property type="entry name" value="ABC_TM1"/>
    <property type="match status" value="1"/>
</dbReference>
<feature type="transmembrane region" description="Helical" evidence="7">
    <location>
        <begin position="236"/>
        <end position="261"/>
    </location>
</feature>
<feature type="domain" description="ABC transmembrane type-1" evidence="8">
    <location>
        <begin position="66"/>
        <end position="258"/>
    </location>
</feature>
<accession>A0A931CS08</accession>
<evidence type="ECO:0000259" key="8">
    <source>
        <dbReference type="PROSITE" id="PS50928"/>
    </source>
</evidence>
<evidence type="ECO:0000256" key="1">
    <source>
        <dbReference type="ARBA" id="ARBA00004651"/>
    </source>
</evidence>
<evidence type="ECO:0000256" key="5">
    <source>
        <dbReference type="ARBA" id="ARBA00022989"/>
    </source>
</evidence>
<dbReference type="AlphaFoldDB" id="A0A931CS08"/>
<comment type="caution">
    <text evidence="9">The sequence shown here is derived from an EMBL/GenBank/DDBJ whole genome shotgun (WGS) entry which is preliminary data.</text>
</comment>
<dbReference type="GO" id="GO:0022857">
    <property type="term" value="F:transmembrane transporter activity"/>
    <property type="evidence" value="ECO:0007669"/>
    <property type="project" value="InterPro"/>
</dbReference>
<feature type="transmembrane region" description="Helical" evidence="7">
    <location>
        <begin position="18"/>
        <end position="37"/>
    </location>
</feature>
<comment type="similarity">
    <text evidence="7">Belongs to the binding-protein-dependent transport system permease family.</text>
</comment>
<keyword evidence="10" id="KW-1185">Reference proteome</keyword>
<feature type="transmembrane region" description="Helical" evidence="7">
    <location>
        <begin position="102"/>
        <end position="124"/>
    </location>
</feature>
<feature type="transmembrane region" description="Helical" evidence="7">
    <location>
        <begin position="136"/>
        <end position="155"/>
    </location>
</feature>
<feature type="transmembrane region" description="Helical" evidence="7">
    <location>
        <begin position="192"/>
        <end position="216"/>
    </location>
</feature>